<sequence length="153" mass="17276">MKEEIPVAKIRSYQSNDGRKIEEYIFDFTIIEEKDDDDNILSSEIGDLLPKQVQVNYIGVAAAQTPVGMQELKFPIEAETLEEAFAKFNSSIEGFLKENESQIIQPGPGPGRHLRRQGDVLGWRIHDHPQRRPLTGREGAPASSRFHVSRHPA</sequence>
<gene>
    <name evidence="2" type="ORF">LCGC14_2818080</name>
</gene>
<comment type="caution">
    <text evidence="2">The sequence shown here is derived from an EMBL/GenBank/DDBJ whole genome shotgun (WGS) entry which is preliminary data.</text>
</comment>
<dbReference type="AlphaFoldDB" id="A0A0F8Z4R4"/>
<name>A0A0F8Z4R4_9ZZZZ</name>
<reference evidence="2" key="1">
    <citation type="journal article" date="2015" name="Nature">
        <title>Complex archaea that bridge the gap between prokaryotes and eukaryotes.</title>
        <authorList>
            <person name="Spang A."/>
            <person name="Saw J.H."/>
            <person name="Jorgensen S.L."/>
            <person name="Zaremba-Niedzwiedzka K."/>
            <person name="Martijn J."/>
            <person name="Lind A.E."/>
            <person name="van Eijk R."/>
            <person name="Schleper C."/>
            <person name="Guy L."/>
            <person name="Ettema T.J."/>
        </authorList>
    </citation>
    <scope>NUCLEOTIDE SEQUENCE</scope>
</reference>
<organism evidence="2">
    <name type="scientific">marine sediment metagenome</name>
    <dbReference type="NCBI Taxonomy" id="412755"/>
    <lineage>
        <taxon>unclassified sequences</taxon>
        <taxon>metagenomes</taxon>
        <taxon>ecological metagenomes</taxon>
    </lineage>
</organism>
<evidence type="ECO:0000313" key="2">
    <source>
        <dbReference type="EMBL" id="KKK80980.1"/>
    </source>
</evidence>
<protein>
    <submittedName>
        <fullName evidence="2">Uncharacterized protein</fullName>
    </submittedName>
</protein>
<feature type="non-terminal residue" evidence="2">
    <location>
        <position position="153"/>
    </location>
</feature>
<accession>A0A0F8Z4R4</accession>
<proteinExistence type="predicted"/>
<feature type="region of interest" description="Disordered" evidence="1">
    <location>
        <begin position="126"/>
        <end position="153"/>
    </location>
</feature>
<dbReference type="EMBL" id="LAZR01053332">
    <property type="protein sequence ID" value="KKK80980.1"/>
    <property type="molecule type" value="Genomic_DNA"/>
</dbReference>
<evidence type="ECO:0000256" key="1">
    <source>
        <dbReference type="SAM" id="MobiDB-lite"/>
    </source>
</evidence>